<evidence type="ECO:0000313" key="1">
    <source>
        <dbReference type="EMBL" id="RWR00619.1"/>
    </source>
</evidence>
<dbReference type="Pfam" id="PF07302">
    <property type="entry name" value="AroM"/>
    <property type="match status" value="1"/>
</dbReference>
<name>A0A443I964_9GAMM</name>
<protein>
    <recommendedName>
        <fullName evidence="3">AroM protein</fullName>
    </recommendedName>
</protein>
<reference evidence="1 2" key="1">
    <citation type="submission" date="2014-04" db="EMBL/GenBank/DDBJ databases">
        <title>Draft genome sequence of Pantoea beijingensis strain LMG 27579, an emerging pathogen to Pleurotus eryngii with potential industrial application.</title>
        <authorList>
            <person name="Xu F."/>
            <person name="Liu Y."/>
            <person name="Wang S."/>
            <person name="Yin Y."/>
            <person name="Ma Y."/>
            <person name="Zhao S."/>
            <person name="Rong C."/>
        </authorList>
    </citation>
    <scope>NUCLEOTIDE SEQUENCE [LARGE SCALE GENOMIC DNA]</scope>
    <source>
        <strain evidence="1 2">LMG 27579</strain>
    </source>
</reference>
<accession>A0A443I964</accession>
<dbReference type="AlphaFoldDB" id="A0A443I964"/>
<dbReference type="NCBIfam" id="NF007788">
    <property type="entry name" value="PRK10481.1"/>
    <property type="match status" value="1"/>
</dbReference>
<evidence type="ECO:0008006" key="3">
    <source>
        <dbReference type="Google" id="ProtNLM"/>
    </source>
</evidence>
<evidence type="ECO:0000313" key="2">
    <source>
        <dbReference type="Proteomes" id="UP000288794"/>
    </source>
</evidence>
<dbReference type="RefSeq" id="WP_128179268.1">
    <property type="nucleotide sequence ID" value="NZ_CP071409.1"/>
</dbReference>
<dbReference type="EMBL" id="JMEE01000046">
    <property type="protein sequence ID" value="RWR00619.1"/>
    <property type="molecule type" value="Genomic_DNA"/>
</dbReference>
<organism evidence="1 2">
    <name type="scientific">[Pantoea] beijingensis</name>
    <dbReference type="NCBI Taxonomy" id="1324864"/>
    <lineage>
        <taxon>Bacteria</taxon>
        <taxon>Pseudomonadati</taxon>
        <taxon>Pseudomonadota</taxon>
        <taxon>Gammaproteobacteria</taxon>
        <taxon>Enterobacterales</taxon>
        <taxon>Erwiniaceae</taxon>
        <taxon>Erwinia</taxon>
    </lineage>
</organism>
<sequence>MKHTLVTLTIGATPRNDILPLLLEYMTEEQIAHAALLEGLTATEIERQYAAEHHEKVLISHLPDGSQVLLSVAKVEAGLQRKIVELEAEGVETILLLCSNELSTLHARRAVLLEPDRLIPPLVKSIVEGHQVGIVVPMIEQIKQQSIKWKSLSRTPCFAVANPYHEDNDGLIDAALSLQEQGADVVVLDSLGYQQRHSDLLQKLLGIPVLLSNMLLVKLAAELLV</sequence>
<dbReference type="Proteomes" id="UP000288794">
    <property type="component" value="Unassembled WGS sequence"/>
</dbReference>
<gene>
    <name evidence="1" type="ORF">ED28_17305</name>
</gene>
<proteinExistence type="predicted"/>
<keyword evidence="2" id="KW-1185">Reference proteome</keyword>
<comment type="caution">
    <text evidence="1">The sequence shown here is derived from an EMBL/GenBank/DDBJ whole genome shotgun (WGS) entry which is preliminary data.</text>
</comment>
<dbReference type="InterPro" id="IPR010843">
    <property type="entry name" value="Uncharacterised_AroM"/>
</dbReference>